<keyword evidence="7" id="KW-1185">Reference proteome</keyword>
<evidence type="ECO:0000256" key="3">
    <source>
        <dbReference type="SAM" id="MobiDB-lite"/>
    </source>
</evidence>
<protein>
    <submittedName>
        <fullName evidence="6">Collagen alpha-4(VI) chain</fullName>
    </submittedName>
</protein>
<dbReference type="GO" id="GO:0005615">
    <property type="term" value="C:extracellular space"/>
    <property type="evidence" value="ECO:0007669"/>
    <property type="project" value="TreeGrafter"/>
</dbReference>
<feature type="region of interest" description="Disordered" evidence="3">
    <location>
        <begin position="383"/>
        <end position="421"/>
    </location>
</feature>
<dbReference type="GO" id="GO:0045597">
    <property type="term" value="P:positive regulation of cell differentiation"/>
    <property type="evidence" value="ECO:0007669"/>
    <property type="project" value="TreeGrafter"/>
</dbReference>
<evidence type="ECO:0000256" key="1">
    <source>
        <dbReference type="ARBA" id="ARBA00022729"/>
    </source>
</evidence>
<feature type="compositionally biased region" description="Low complexity" evidence="3">
    <location>
        <begin position="396"/>
        <end position="417"/>
    </location>
</feature>
<dbReference type="SMART" id="SM00214">
    <property type="entry name" value="VWC"/>
    <property type="match status" value="9"/>
</dbReference>
<dbReference type="InterPro" id="IPR001007">
    <property type="entry name" value="VWF_dom"/>
</dbReference>
<dbReference type="InterPro" id="IPR050941">
    <property type="entry name" value="CCN"/>
</dbReference>
<dbReference type="InterPro" id="IPR003582">
    <property type="entry name" value="ShKT_dom"/>
</dbReference>
<reference evidence="6 7" key="1">
    <citation type="journal article" date="2021" name="Elife">
        <title>Chloroplast acquisition without the gene transfer in kleptoplastic sea slugs, Plakobranchus ocellatus.</title>
        <authorList>
            <person name="Maeda T."/>
            <person name="Takahashi S."/>
            <person name="Yoshida T."/>
            <person name="Shimamura S."/>
            <person name="Takaki Y."/>
            <person name="Nagai Y."/>
            <person name="Toyoda A."/>
            <person name="Suzuki Y."/>
            <person name="Arimoto A."/>
            <person name="Ishii H."/>
            <person name="Satoh N."/>
            <person name="Nishiyama T."/>
            <person name="Hasebe M."/>
            <person name="Maruyama T."/>
            <person name="Minagawa J."/>
            <person name="Obokata J."/>
            <person name="Shigenobu S."/>
        </authorList>
    </citation>
    <scope>NUCLEOTIDE SEQUENCE [LARGE SCALE GENOMIC DNA]</scope>
</reference>
<comment type="caution">
    <text evidence="2">Lacks conserved residue(s) required for the propagation of feature annotation.</text>
</comment>
<dbReference type="GO" id="GO:0007155">
    <property type="term" value="P:cell adhesion"/>
    <property type="evidence" value="ECO:0007669"/>
    <property type="project" value="TreeGrafter"/>
</dbReference>
<dbReference type="SUPFAM" id="SSF57603">
    <property type="entry name" value="FnI-like domain"/>
    <property type="match status" value="3"/>
</dbReference>
<comment type="caution">
    <text evidence="6">The sequence shown here is derived from an EMBL/GenBank/DDBJ whole genome shotgun (WGS) entry which is preliminary data.</text>
</comment>
<keyword evidence="6" id="KW-0176">Collagen</keyword>
<dbReference type="PROSITE" id="PS50184">
    <property type="entry name" value="VWFC_2"/>
    <property type="match status" value="4"/>
</dbReference>
<dbReference type="SMART" id="SM00254">
    <property type="entry name" value="ShKT"/>
    <property type="match status" value="2"/>
</dbReference>
<dbReference type="PROSITE" id="PS51670">
    <property type="entry name" value="SHKT"/>
    <property type="match status" value="1"/>
</dbReference>
<feature type="domain" description="ShKT" evidence="5">
    <location>
        <begin position="873"/>
        <end position="907"/>
    </location>
</feature>
<evidence type="ECO:0000313" key="6">
    <source>
        <dbReference type="EMBL" id="GFS00186.1"/>
    </source>
</evidence>
<name>A0AAV4HUG8_9GAST</name>
<evidence type="ECO:0000313" key="7">
    <source>
        <dbReference type="Proteomes" id="UP000762676"/>
    </source>
</evidence>
<dbReference type="GO" id="GO:0005581">
    <property type="term" value="C:collagen trimer"/>
    <property type="evidence" value="ECO:0007669"/>
    <property type="project" value="UniProtKB-KW"/>
</dbReference>
<evidence type="ECO:0000259" key="4">
    <source>
        <dbReference type="PROSITE" id="PS50184"/>
    </source>
</evidence>
<dbReference type="Proteomes" id="UP000762676">
    <property type="component" value="Unassembled WGS sequence"/>
</dbReference>
<proteinExistence type="predicted"/>
<gene>
    <name evidence="6" type="ORF">ElyMa_006392000</name>
</gene>
<organism evidence="6 7">
    <name type="scientific">Elysia marginata</name>
    <dbReference type="NCBI Taxonomy" id="1093978"/>
    <lineage>
        <taxon>Eukaryota</taxon>
        <taxon>Metazoa</taxon>
        <taxon>Spiralia</taxon>
        <taxon>Lophotrochozoa</taxon>
        <taxon>Mollusca</taxon>
        <taxon>Gastropoda</taxon>
        <taxon>Heterobranchia</taxon>
        <taxon>Euthyneura</taxon>
        <taxon>Panpulmonata</taxon>
        <taxon>Sacoglossa</taxon>
        <taxon>Placobranchoidea</taxon>
        <taxon>Plakobranchidae</taxon>
        <taxon>Elysia</taxon>
    </lineage>
</organism>
<accession>A0AAV4HUG8</accession>
<feature type="region of interest" description="Disordered" evidence="3">
    <location>
        <begin position="605"/>
        <end position="627"/>
    </location>
</feature>
<feature type="domain" description="VWFC" evidence="4">
    <location>
        <begin position="772"/>
        <end position="839"/>
    </location>
</feature>
<dbReference type="GO" id="GO:0005178">
    <property type="term" value="F:integrin binding"/>
    <property type="evidence" value="ECO:0007669"/>
    <property type="project" value="TreeGrafter"/>
</dbReference>
<keyword evidence="1" id="KW-0732">Signal</keyword>
<feature type="domain" description="VWFC" evidence="4">
    <location>
        <begin position="950"/>
        <end position="1015"/>
    </location>
</feature>
<feature type="domain" description="VWFC" evidence="4">
    <location>
        <begin position="422"/>
        <end position="493"/>
    </location>
</feature>
<evidence type="ECO:0000256" key="2">
    <source>
        <dbReference type="PROSITE-ProRule" id="PRU01005"/>
    </source>
</evidence>
<dbReference type="PROSITE" id="PS01208">
    <property type="entry name" value="VWFC_1"/>
    <property type="match status" value="4"/>
</dbReference>
<evidence type="ECO:0000259" key="5">
    <source>
        <dbReference type="PROSITE" id="PS51670"/>
    </source>
</evidence>
<dbReference type="EMBL" id="BMAT01012838">
    <property type="protein sequence ID" value="GFS00186.1"/>
    <property type="molecule type" value="Genomic_DNA"/>
</dbReference>
<feature type="domain" description="VWFC" evidence="4">
    <location>
        <begin position="527"/>
        <end position="593"/>
    </location>
</feature>
<dbReference type="AlphaFoldDB" id="A0AAV4HUG8"/>
<keyword evidence="2" id="KW-1015">Disulfide bond</keyword>
<feature type="disulfide bond" evidence="2">
    <location>
        <begin position="873"/>
        <end position="907"/>
    </location>
</feature>
<sequence>MRILHQVRVSTTGSRIDKTRCPQYGAVDRSCVMIPDPQDPSCCTIPNCPLLQPGKVPTPGPVTVTQSPGKLVGIGMAPTPTPMVTPEFYTGTTPIPLTPQPGCMYKGQLYKQSDQWTDGCDWNCECMSDSTGLYSCTSRCPSQYFNNLPPQCVLVQDPDDACCTLPYCDFIHPTPFPNGLPTLVPGKQPVTVTATGTGTQGANEFCVYGGSFFREGETWNDGCDLSCSCDDAKSGFYTCVQRCGDYFGVSKECTYVTDPKDQCCLVPSCTPPINATPSTGTVAVISPAPPLTFTGRGGQPTQPDGPGSTNTGYNNVCVYKGQAYQQDQQFDDGCQYRCTCVDALYGKFRCTERCGRYENLPTSCQLVEDPNDVCCQIPQCASPSPATATPTPPVTPSVTKPTDPLTTQLTTKSQSSSSPPPNACVYDGKYHVQGDVWMDQADCSVVCTCDDAGADRYSCVSRCPVYAELPSFCTLVAGWSRSSSACCRLPRCTIGNEVVTDAVPIGTVTVTGGNSGSSAPTTGEGKKVCQYGSATYQPGAAWFDGCAKTCSCSEDGGYYTCVSRCPDFSTLSPASNCSFVSLPGRCCPAVQCENSVLGRYSPTPEITAVPPKGQTATPIPGSSPAPPRQVWVVPSPKPSLPGGGYPVPSKITDFAGFKDKCVYKNQLYNPGETWQDGCDLTCECLDAVTGYFSCVSKCPQYDASLLPNGCSLVQAGCCMVPECQGPGGTTYDPVKNPIPGMIPVVATKPGVITGVRPSVFPGEGGIVTGATDSCMYKDQAYGEGETWEDGCDYRCQCTSANLGLYTCTSLCPVYQDLPSTCRVKAAVPGGQCCGELQCDPFPTSPSVTNPSPSSPPAGTSLASVSPGLYDPLCHDRLSNCKAYESSSCGGIYQSWARNNCNLTCGYCTPSYTTTPPPCVDLKNCRLYDATTCTTYRNWAETNCRKHCGFCTCEYKNVSYRQGDVWKDGCNLDCQCLNATSGRYICNDICPTYPNLPSGCSLVTKAGECCQQPVCQGVPAAKGCFYKNVAYSEGAQWTDGCDFDCTCVNSNTGDFRCKPIVPWEIPSLDSAVVCRNVPSPGHRLLTMYPDNGTFLVTETAVSLMEANTE</sequence>
<dbReference type="PANTHER" id="PTHR11348">
    <property type="entry name" value="CONNECTIVE TISSUE GROWTH FACTOR-RELATED"/>
    <property type="match status" value="1"/>
</dbReference>